<dbReference type="PANTHER" id="PTHR44757:SF2">
    <property type="entry name" value="BIOFILM ARCHITECTURE MAINTENANCE PROTEIN MBAA"/>
    <property type="match status" value="1"/>
</dbReference>
<evidence type="ECO:0000259" key="2">
    <source>
        <dbReference type="PROSITE" id="PS50883"/>
    </source>
</evidence>
<dbReference type="SMART" id="SM00052">
    <property type="entry name" value="EAL"/>
    <property type="match status" value="1"/>
</dbReference>
<dbReference type="GO" id="GO:0003824">
    <property type="term" value="F:catalytic activity"/>
    <property type="evidence" value="ECO:0007669"/>
    <property type="project" value="UniProtKB-ARBA"/>
</dbReference>
<dbReference type="RefSeq" id="WP_089399919.1">
    <property type="nucleotide sequence ID" value="NZ_FZOT01000008.1"/>
</dbReference>
<dbReference type="FunFam" id="3.30.70.270:FF:000001">
    <property type="entry name" value="Diguanylate cyclase domain protein"/>
    <property type="match status" value="1"/>
</dbReference>
<evidence type="ECO:0000256" key="1">
    <source>
        <dbReference type="SAM" id="Phobius"/>
    </source>
</evidence>
<name>A0A239I7T4_9BURK</name>
<dbReference type="InterPro" id="IPR043128">
    <property type="entry name" value="Rev_trsase/Diguanyl_cyclase"/>
</dbReference>
<dbReference type="CDD" id="cd00130">
    <property type="entry name" value="PAS"/>
    <property type="match status" value="1"/>
</dbReference>
<dbReference type="EMBL" id="FZOT01000008">
    <property type="protein sequence ID" value="SNS89113.1"/>
    <property type="molecule type" value="Genomic_DNA"/>
</dbReference>
<dbReference type="InterPro" id="IPR029787">
    <property type="entry name" value="Nucleotide_cyclase"/>
</dbReference>
<feature type="domain" description="GGDEF" evidence="3">
    <location>
        <begin position="492"/>
        <end position="626"/>
    </location>
</feature>
<dbReference type="NCBIfam" id="TIGR00229">
    <property type="entry name" value="sensory_box"/>
    <property type="match status" value="1"/>
</dbReference>
<dbReference type="SUPFAM" id="SSF55785">
    <property type="entry name" value="PYP-like sensor domain (PAS domain)"/>
    <property type="match status" value="1"/>
</dbReference>
<dbReference type="Pfam" id="PF00563">
    <property type="entry name" value="EAL"/>
    <property type="match status" value="1"/>
</dbReference>
<dbReference type="CDD" id="cd01949">
    <property type="entry name" value="GGDEF"/>
    <property type="match status" value="1"/>
</dbReference>
<sequence length="903" mass="99630">MPSWAAFPRINLNVFAKRREWLAVLVWPLLGALLIGLVWINAAEKRERSRREAERSVRSEAVAVADSYSQQLAQMIEQVDQITLRLKYHWEDPVIPVDLEKDKAHGIFPESQLLYANIFDASGNLVTSTISSRHSVNVSDADYFQFHRRECCAGLLISPPSPSRFLDRPIIRFTRRLNRPDGSFDGVVFVSVEPPYLVAHQESAAPGEHDFVSARLASGPLLASKVGSRSKNYPVFYKQDPLFPTPSGIAVEPAEKFHDGRARLVAWKKLGQYPLVALAGFSLQDAMAPYEAEARSLRETAIFESLAILALSLAAAWVAARLAQRRRQAEETRETYRLATDAANEGFYMIRPIRNRQGYVDDFRLDDCNNRAADLLGVTREQLLGLKASELKPAFFRDEMLALSRLALDRGFIEDELRVSPRSPLRAKWVYRRIVRSSAGLALTIRDISAAKEQEQALAELANNDTLTKLPNRHWLATFLPAAVSRAAQRPGHLALLFIDLDNFKNVNDTLGHDAGDELLVQAAHRLRNAVRASDHVVRLGGDEFVVVLDHVDVVEDVSRVAKTIVGAIAKPFALAAGTGNQVNASIGISLFPNDGQDAETLLKHADVAMYAAKAAGKGRYAYYHTHLSDSLILRLSKESALQEAVAKDEFVVHYQPRVGMSSGRITSMEALVRWQRPQHGLVYPLDFIDVAEDIGLIVPMGEMVIDKVCRQLAQWKQEGLALVPVSINVSPQQLKSGTLSAFLMACMERHGIGPALIEVELTESAVIDRSQVVTQELAALRSLGIKLMIDDFGTGYSSMAQLHRLDVDVLKVDQAFTRALSEGSEGKLLFGAIMSMASALDICVVAEGVETVEQLNVLQTLACDEIQGHVVSQAVSAGDMAQLMLKRFLLAPPRGPGRLAPV</sequence>
<accession>A0A239I7T4</accession>
<proteinExistence type="predicted"/>
<dbReference type="PANTHER" id="PTHR44757">
    <property type="entry name" value="DIGUANYLATE CYCLASE DGCP"/>
    <property type="match status" value="1"/>
</dbReference>
<keyword evidence="1" id="KW-0472">Membrane</keyword>
<keyword evidence="1" id="KW-0812">Transmembrane</keyword>
<dbReference type="InterPro" id="IPR052155">
    <property type="entry name" value="Biofilm_reg_signaling"/>
</dbReference>
<evidence type="ECO:0000313" key="5">
    <source>
        <dbReference type="Proteomes" id="UP000198284"/>
    </source>
</evidence>
<dbReference type="SUPFAM" id="SSF141868">
    <property type="entry name" value="EAL domain-like"/>
    <property type="match status" value="1"/>
</dbReference>
<dbReference type="Proteomes" id="UP000198284">
    <property type="component" value="Unassembled WGS sequence"/>
</dbReference>
<feature type="domain" description="EAL" evidence="2">
    <location>
        <begin position="635"/>
        <end position="889"/>
    </location>
</feature>
<dbReference type="Gene3D" id="3.30.450.20">
    <property type="entry name" value="PAS domain"/>
    <property type="match status" value="2"/>
</dbReference>
<evidence type="ECO:0000259" key="3">
    <source>
        <dbReference type="PROSITE" id="PS50887"/>
    </source>
</evidence>
<dbReference type="Gene3D" id="3.20.20.450">
    <property type="entry name" value="EAL domain"/>
    <property type="match status" value="1"/>
</dbReference>
<dbReference type="CDD" id="cd01948">
    <property type="entry name" value="EAL"/>
    <property type="match status" value="1"/>
</dbReference>
<dbReference type="InterPro" id="IPR000014">
    <property type="entry name" value="PAS"/>
</dbReference>
<dbReference type="CDD" id="cd12914">
    <property type="entry name" value="PDC1_DGC_like"/>
    <property type="match status" value="1"/>
</dbReference>
<dbReference type="Gene3D" id="3.30.70.270">
    <property type="match status" value="1"/>
</dbReference>
<dbReference type="PROSITE" id="PS50887">
    <property type="entry name" value="GGDEF"/>
    <property type="match status" value="1"/>
</dbReference>
<evidence type="ECO:0000313" key="4">
    <source>
        <dbReference type="EMBL" id="SNS89113.1"/>
    </source>
</evidence>
<dbReference type="InterPro" id="IPR000160">
    <property type="entry name" value="GGDEF_dom"/>
</dbReference>
<keyword evidence="5" id="KW-1185">Reference proteome</keyword>
<dbReference type="AlphaFoldDB" id="A0A239I7T4"/>
<dbReference type="SUPFAM" id="SSF55073">
    <property type="entry name" value="Nucleotide cyclase"/>
    <property type="match status" value="1"/>
</dbReference>
<organism evidence="4 5">
    <name type="scientific">Noviherbaspirillum humi</name>
    <dbReference type="NCBI Taxonomy" id="1688639"/>
    <lineage>
        <taxon>Bacteria</taxon>
        <taxon>Pseudomonadati</taxon>
        <taxon>Pseudomonadota</taxon>
        <taxon>Betaproteobacteria</taxon>
        <taxon>Burkholderiales</taxon>
        <taxon>Oxalobacteraceae</taxon>
        <taxon>Noviherbaspirillum</taxon>
    </lineage>
</organism>
<dbReference type="OrthoDB" id="9813903at2"/>
<dbReference type="Pfam" id="PF00990">
    <property type="entry name" value="GGDEF"/>
    <property type="match status" value="1"/>
</dbReference>
<reference evidence="4 5" key="1">
    <citation type="submission" date="2017-06" db="EMBL/GenBank/DDBJ databases">
        <authorList>
            <person name="Kim H.J."/>
            <person name="Triplett B.A."/>
        </authorList>
    </citation>
    <scope>NUCLEOTIDE SEQUENCE [LARGE SCALE GENOMIC DNA]</scope>
    <source>
        <strain evidence="4 5">U15</strain>
    </source>
</reference>
<dbReference type="InterPro" id="IPR001633">
    <property type="entry name" value="EAL_dom"/>
</dbReference>
<dbReference type="InterPro" id="IPR035965">
    <property type="entry name" value="PAS-like_dom_sf"/>
</dbReference>
<dbReference type="InterPro" id="IPR035919">
    <property type="entry name" value="EAL_sf"/>
</dbReference>
<dbReference type="NCBIfam" id="TIGR00254">
    <property type="entry name" value="GGDEF"/>
    <property type="match status" value="1"/>
</dbReference>
<gene>
    <name evidence="4" type="ORF">SAMN06265795_108153</name>
</gene>
<keyword evidence="1" id="KW-1133">Transmembrane helix</keyword>
<feature type="transmembrane region" description="Helical" evidence="1">
    <location>
        <begin position="21"/>
        <end position="42"/>
    </location>
</feature>
<protein>
    <submittedName>
        <fullName evidence="4">PAS domain S-box-containing protein/diguanylate cyclase (GGDEF) domain-containing protein</fullName>
    </submittedName>
</protein>
<dbReference type="PROSITE" id="PS50883">
    <property type="entry name" value="EAL"/>
    <property type="match status" value="1"/>
</dbReference>
<dbReference type="SMART" id="SM00267">
    <property type="entry name" value="GGDEF"/>
    <property type="match status" value="1"/>
</dbReference>